<evidence type="ECO:0000256" key="1">
    <source>
        <dbReference type="SAM" id="MobiDB-lite"/>
    </source>
</evidence>
<dbReference type="AlphaFoldDB" id="A0A9W6XAD6"/>
<comment type="caution">
    <text evidence="2">The sequence shown here is derived from an EMBL/GenBank/DDBJ whole genome shotgun (WGS) entry which is preliminary data.</text>
</comment>
<keyword evidence="3" id="KW-1185">Reference proteome</keyword>
<dbReference type="OrthoDB" id="124969at2759"/>
<name>A0A9W6XAD6_9STRA</name>
<reference evidence="2" key="1">
    <citation type="submission" date="2023-04" db="EMBL/GenBank/DDBJ databases">
        <title>Phytophthora lilii NBRC 32176.</title>
        <authorList>
            <person name="Ichikawa N."/>
            <person name="Sato H."/>
            <person name="Tonouchi N."/>
        </authorList>
    </citation>
    <scope>NUCLEOTIDE SEQUENCE</scope>
    <source>
        <strain evidence="2">NBRC 32176</strain>
    </source>
</reference>
<evidence type="ECO:0000313" key="2">
    <source>
        <dbReference type="EMBL" id="GMF34579.1"/>
    </source>
</evidence>
<sequence length="516" mass="59409">MIGMNPSETASLDFDPDRFTFAGPDIQGLAPIHYRDPAAVRHTHRLPDAILYQNPNNAPLYPCATCGKPVRSDLRNINCHRHRNNRVPEEGWGHLTAQEFELINFVRQYRFHDRVFDLLDAIVSADDGSNTSDEESNSIVSLTDAADDMRLESGDELLSHGDTKVVNRTEPVRTTADNSGETRRTNRSSGRGSRRRFQLSSDSSDDDDESNEFTGDGGAQMNEYLRQIREVTETEMQNVTPRIEVAMHRPLGQIKVFSGLRNKSENSMQWLRAFVYEMKGTRASPDEWYMPFELSLWDGALHWYRQLPKKTKRQWSLLSVAFIKRLCHIRVKDIHELEEMIMDILKIDERKSTRESSQHHSRSRDSTCRREERRREDSRDHYSRRDRRDRDYDRRRDDSRNVPRVTLAEVSVTDIFAELQAPDVRSSRGERPRNTQRNIPNSGSEADSDELSDDSRQLVILGVMDILPTEVAVISLQPTTTKDELLPKVHTHVPITEDQGVTQRAETSAEMTAIQH</sequence>
<accession>A0A9W6XAD6</accession>
<proteinExistence type="predicted"/>
<feature type="region of interest" description="Disordered" evidence="1">
    <location>
        <begin position="351"/>
        <end position="398"/>
    </location>
</feature>
<evidence type="ECO:0000313" key="3">
    <source>
        <dbReference type="Proteomes" id="UP001165083"/>
    </source>
</evidence>
<gene>
    <name evidence="2" type="ORF">Plil01_001473100</name>
</gene>
<protein>
    <submittedName>
        <fullName evidence="2">Unnamed protein product</fullName>
    </submittedName>
</protein>
<feature type="compositionally biased region" description="Basic and acidic residues" evidence="1">
    <location>
        <begin position="156"/>
        <end position="171"/>
    </location>
</feature>
<dbReference type="Proteomes" id="UP001165083">
    <property type="component" value="Unassembled WGS sequence"/>
</dbReference>
<dbReference type="EMBL" id="BSXW01001198">
    <property type="protein sequence ID" value="GMF34579.1"/>
    <property type="molecule type" value="Genomic_DNA"/>
</dbReference>
<feature type="region of interest" description="Disordered" evidence="1">
    <location>
        <begin position="156"/>
        <end position="221"/>
    </location>
</feature>
<organism evidence="2 3">
    <name type="scientific">Phytophthora lilii</name>
    <dbReference type="NCBI Taxonomy" id="2077276"/>
    <lineage>
        <taxon>Eukaryota</taxon>
        <taxon>Sar</taxon>
        <taxon>Stramenopiles</taxon>
        <taxon>Oomycota</taxon>
        <taxon>Peronosporomycetes</taxon>
        <taxon>Peronosporales</taxon>
        <taxon>Peronosporaceae</taxon>
        <taxon>Phytophthora</taxon>
    </lineage>
</organism>
<feature type="region of interest" description="Disordered" evidence="1">
    <location>
        <begin position="421"/>
        <end position="453"/>
    </location>
</feature>